<name>A0AAE2C0I3_9LAMI</name>
<keyword evidence="3" id="KW-1015">Disulfide bond</keyword>
<dbReference type="InterPro" id="IPR000757">
    <property type="entry name" value="Beta-glucanase-like"/>
</dbReference>
<keyword evidence="10" id="KW-1185">Reference proteome</keyword>
<dbReference type="FunFam" id="2.60.120.200:FF:000025">
    <property type="entry name" value="Xyloglucan endotransglucosylase/hydrolase"/>
    <property type="match status" value="1"/>
</dbReference>
<feature type="chain" id="PRO_5041777650" description="Xyloglucan endotransglucosylase/hydrolase" evidence="7">
    <location>
        <begin position="19"/>
        <end position="370"/>
    </location>
</feature>
<feature type="domain" description="GH16" evidence="8">
    <location>
        <begin position="62"/>
        <end position="297"/>
    </location>
</feature>
<dbReference type="InterPro" id="IPR044791">
    <property type="entry name" value="Beta-glucanase/XTH"/>
</dbReference>
<dbReference type="Proteomes" id="UP001289374">
    <property type="component" value="Unassembled WGS sequence"/>
</dbReference>
<comment type="similarity">
    <text evidence="6">Belongs to the glycosyl hydrolase 16 family. XTH group 1 subfamily.</text>
</comment>
<evidence type="ECO:0000256" key="3">
    <source>
        <dbReference type="ARBA" id="ARBA00023157"/>
    </source>
</evidence>
<dbReference type="GO" id="GO:0010411">
    <property type="term" value="P:xyloglucan metabolic process"/>
    <property type="evidence" value="ECO:0007669"/>
    <property type="project" value="InterPro"/>
</dbReference>
<keyword evidence="7" id="KW-0961">Cell wall biogenesis/degradation</keyword>
<dbReference type="Pfam" id="PF00722">
    <property type="entry name" value="Glyco_hydro_16"/>
    <property type="match status" value="1"/>
</dbReference>
<comment type="PTM">
    <text evidence="7">Contains at least one intrachain disulfide bond essential for its enzymatic activity.</text>
</comment>
<dbReference type="PROSITE" id="PS51762">
    <property type="entry name" value="GH16_2"/>
    <property type="match status" value="1"/>
</dbReference>
<keyword evidence="7" id="KW-0052">Apoplast</keyword>
<dbReference type="InterPro" id="IPR008263">
    <property type="entry name" value="GH16_AS"/>
</dbReference>
<dbReference type="InterPro" id="IPR013320">
    <property type="entry name" value="ConA-like_dom_sf"/>
</dbReference>
<comment type="caution">
    <text evidence="9">The sequence shown here is derived from an EMBL/GenBank/DDBJ whole genome shotgun (WGS) entry which is preliminary data.</text>
</comment>
<comment type="subcellular location">
    <subcellularLocation>
        <location evidence="7">Secreted</location>
        <location evidence="7">Cell wall</location>
    </subcellularLocation>
    <subcellularLocation>
        <location evidence="7">Secreted</location>
        <location evidence="7">Extracellular space</location>
        <location evidence="7">Apoplast</location>
    </subcellularLocation>
</comment>
<keyword evidence="4" id="KW-0325">Glycoprotein</keyword>
<dbReference type="GO" id="GO:0048046">
    <property type="term" value="C:apoplast"/>
    <property type="evidence" value="ECO:0007669"/>
    <property type="project" value="UniProtKB-SubCell"/>
</dbReference>
<accession>A0AAE2C0I3</accession>
<dbReference type="GO" id="GO:0042546">
    <property type="term" value="P:cell wall biogenesis"/>
    <property type="evidence" value="ECO:0007669"/>
    <property type="project" value="InterPro"/>
</dbReference>
<dbReference type="Pfam" id="PF06955">
    <property type="entry name" value="XET_C"/>
    <property type="match status" value="1"/>
</dbReference>
<keyword evidence="2 7" id="KW-0378">Hydrolase</keyword>
<protein>
    <recommendedName>
        <fullName evidence="7">Xyloglucan endotransglucosylase/hydrolase</fullName>
        <ecNumber evidence="7">2.4.1.207</ecNumber>
    </recommendedName>
</protein>
<evidence type="ECO:0000256" key="6">
    <source>
        <dbReference type="ARBA" id="ARBA00038488"/>
    </source>
</evidence>
<comment type="function">
    <text evidence="7">Catalyzes xyloglucan endohydrolysis (XEH) and/or endotransglycosylation (XET). Cleaves and religates xyloglucan polymers, an essential constituent of the primary cell wall, and thereby participates in cell wall construction of growing tissues.</text>
</comment>
<evidence type="ECO:0000259" key="8">
    <source>
        <dbReference type="PROSITE" id="PS51762"/>
    </source>
</evidence>
<dbReference type="GO" id="GO:0004553">
    <property type="term" value="F:hydrolase activity, hydrolyzing O-glycosyl compounds"/>
    <property type="evidence" value="ECO:0007669"/>
    <property type="project" value="InterPro"/>
</dbReference>
<sequence>MLSSWVWFPSFLIPLVGGLEVQAYATTTSSYVAVVHEVVGVGNDNDMVDKDETNGLGIEIEDSSPTTSFPQVLLPLLGIYHLFCHLCLQGGYHYFSDNLCGSSECGNHNKRHFIISWGGEQARMLEDGELLTLSLDKLSGSGFESKKELLFGKIDMQIKLIPGNSAGTVTTYYLSSEGEHRDEIDLEFLGNSSGNPYTLHTNVYTQGKGDREQQFFLWFDPTQDFHTYSILWNPKCIIFYVDNIPIRVFRNTEKLGVPFPKDQPMRIYSSVWNADDWATQGGRVKTNWTLGPFTASYRNFSIDGCIWSYRTRTSSCNSTDFSTKPMLKMELDRRNRERMQRVRREHMVYDYCRDKWRFPQGPGPECRVNN</sequence>
<reference evidence="9" key="2">
    <citation type="journal article" date="2024" name="Plant">
        <title>Genomic evolution and insights into agronomic trait innovations of Sesamum species.</title>
        <authorList>
            <person name="Miao H."/>
            <person name="Wang L."/>
            <person name="Qu L."/>
            <person name="Liu H."/>
            <person name="Sun Y."/>
            <person name="Le M."/>
            <person name="Wang Q."/>
            <person name="Wei S."/>
            <person name="Zheng Y."/>
            <person name="Lin W."/>
            <person name="Duan Y."/>
            <person name="Cao H."/>
            <person name="Xiong S."/>
            <person name="Wang X."/>
            <person name="Wei L."/>
            <person name="Li C."/>
            <person name="Ma Q."/>
            <person name="Ju M."/>
            <person name="Zhao R."/>
            <person name="Li G."/>
            <person name="Mu C."/>
            <person name="Tian Q."/>
            <person name="Mei H."/>
            <person name="Zhang T."/>
            <person name="Gao T."/>
            <person name="Zhang H."/>
        </authorList>
    </citation>
    <scope>NUCLEOTIDE SEQUENCE</scope>
    <source>
        <strain evidence="9">K16</strain>
    </source>
</reference>
<dbReference type="PROSITE" id="PS01034">
    <property type="entry name" value="GH16_1"/>
    <property type="match status" value="1"/>
</dbReference>
<keyword evidence="7" id="KW-0732">Signal</keyword>
<organism evidence="9 10">
    <name type="scientific">Sesamum angolense</name>
    <dbReference type="NCBI Taxonomy" id="2727404"/>
    <lineage>
        <taxon>Eukaryota</taxon>
        <taxon>Viridiplantae</taxon>
        <taxon>Streptophyta</taxon>
        <taxon>Embryophyta</taxon>
        <taxon>Tracheophyta</taxon>
        <taxon>Spermatophyta</taxon>
        <taxon>Magnoliopsida</taxon>
        <taxon>eudicotyledons</taxon>
        <taxon>Gunneridae</taxon>
        <taxon>Pentapetalae</taxon>
        <taxon>asterids</taxon>
        <taxon>lamiids</taxon>
        <taxon>Lamiales</taxon>
        <taxon>Pedaliaceae</taxon>
        <taxon>Sesamum</taxon>
    </lineage>
</organism>
<dbReference type="GO" id="GO:0016762">
    <property type="term" value="F:xyloglucan:xyloglucosyl transferase activity"/>
    <property type="evidence" value="ECO:0007669"/>
    <property type="project" value="UniProtKB-EC"/>
</dbReference>
<dbReference type="CDD" id="cd02176">
    <property type="entry name" value="GH16_XET"/>
    <property type="match status" value="1"/>
</dbReference>
<feature type="signal peptide" evidence="7">
    <location>
        <begin position="1"/>
        <end position="18"/>
    </location>
</feature>
<dbReference type="SUPFAM" id="SSF49899">
    <property type="entry name" value="Concanavalin A-like lectins/glucanases"/>
    <property type="match status" value="1"/>
</dbReference>
<evidence type="ECO:0000256" key="5">
    <source>
        <dbReference type="ARBA" id="ARBA00023295"/>
    </source>
</evidence>
<evidence type="ECO:0000256" key="1">
    <source>
        <dbReference type="ARBA" id="ARBA00022679"/>
    </source>
</evidence>
<dbReference type="GO" id="GO:0071555">
    <property type="term" value="P:cell wall organization"/>
    <property type="evidence" value="ECO:0007669"/>
    <property type="project" value="UniProtKB-KW"/>
</dbReference>
<reference evidence="9" key="1">
    <citation type="submission" date="2020-06" db="EMBL/GenBank/DDBJ databases">
        <authorList>
            <person name="Li T."/>
            <person name="Hu X."/>
            <person name="Zhang T."/>
            <person name="Song X."/>
            <person name="Zhang H."/>
            <person name="Dai N."/>
            <person name="Sheng W."/>
            <person name="Hou X."/>
            <person name="Wei L."/>
        </authorList>
    </citation>
    <scope>NUCLEOTIDE SEQUENCE</scope>
    <source>
        <strain evidence="9">K16</strain>
        <tissue evidence="9">Leaf</tissue>
    </source>
</reference>
<dbReference type="InterPro" id="IPR010713">
    <property type="entry name" value="XET_C"/>
</dbReference>
<gene>
    <name evidence="9" type="ORF">Sango_0823900</name>
</gene>
<keyword evidence="5 7" id="KW-0326">Glycosidase</keyword>
<keyword evidence="7" id="KW-0964">Secreted</keyword>
<dbReference type="AlphaFoldDB" id="A0AAE2C0I3"/>
<dbReference type="InterPro" id="IPR016455">
    <property type="entry name" value="XTH"/>
</dbReference>
<evidence type="ECO:0000313" key="10">
    <source>
        <dbReference type="Proteomes" id="UP001289374"/>
    </source>
</evidence>
<evidence type="ECO:0000313" key="9">
    <source>
        <dbReference type="EMBL" id="KAK4404553.1"/>
    </source>
</evidence>
<keyword evidence="7" id="KW-0134">Cell wall</keyword>
<dbReference type="EMBL" id="JACGWL010000004">
    <property type="protein sequence ID" value="KAK4404553.1"/>
    <property type="molecule type" value="Genomic_DNA"/>
</dbReference>
<dbReference type="Gene3D" id="2.60.120.200">
    <property type="match status" value="1"/>
</dbReference>
<keyword evidence="1 7" id="KW-0808">Transferase</keyword>
<evidence type="ECO:0000256" key="7">
    <source>
        <dbReference type="RuleBase" id="RU361120"/>
    </source>
</evidence>
<dbReference type="PANTHER" id="PTHR31062">
    <property type="entry name" value="XYLOGLUCAN ENDOTRANSGLUCOSYLASE/HYDROLASE PROTEIN 8-RELATED"/>
    <property type="match status" value="1"/>
</dbReference>
<evidence type="ECO:0000256" key="4">
    <source>
        <dbReference type="ARBA" id="ARBA00023180"/>
    </source>
</evidence>
<dbReference type="EC" id="2.4.1.207" evidence="7"/>
<evidence type="ECO:0000256" key="2">
    <source>
        <dbReference type="ARBA" id="ARBA00022801"/>
    </source>
</evidence>
<proteinExistence type="inferred from homology"/>